<dbReference type="Pfam" id="PF12704">
    <property type="entry name" value="MacB_PCD"/>
    <property type="match status" value="2"/>
</dbReference>
<dbReference type="OrthoDB" id="5933722at2"/>
<dbReference type="EC" id="3.6.3.-" evidence="9"/>
<accession>M7N6A6</accession>
<dbReference type="PANTHER" id="PTHR30572:SF18">
    <property type="entry name" value="ABC-TYPE MACROLIDE FAMILY EXPORT SYSTEM PERMEASE COMPONENT 2"/>
    <property type="match status" value="1"/>
</dbReference>
<feature type="transmembrane region" description="Helical" evidence="6">
    <location>
        <begin position="378"/>
        <end position="404"/>
    </location>
</feature>
<evidence type="ECO:0000256" key="5">
    <source>
        <dbReference type="ARBA" id="ARBA00023136"/>
    </source>
</evidence>
<evidence type="ECO:0000256" key="3">
    <source>
        <dbReference type="ARBA" id="ARBA00022692"/>
    </source>
</evidence>
<feature type="transmembrane region" description="Helical" evidence="6">
    <location>
        <begin position="717"/>
        <end position="744"/>
    </location>
</feature>
<proteinExistence type="predicted"/>
<gene>
    <name evidence="9" type="primary">macB_7</name>
    <name evidence="9" type="ORF">ADICEAN_02125</name>
</gene>
<dbReference type="GO" id="GO:0016787">
    <property type="term" value="F:hydrolase activity"/>
    <property type="evidence" value="ECO:0007669"/>
    <property type="project" value="UniProtKB-KW"/>
</dbReference>
<feature type="transmembrane region" description="Helical" evidence="6">
    <location>
        <begin position="284"/>
        <end position="305"/>
    </location>
</feature>
<dbReference type="AlphaFoldDB" id="M7N6A6"/>
<evidence type="ECO:0000313" key="10">
    <source>
        <dbReference type="Proteomes" id="UP000011910"/>
    </source>
</evidence>
<keyword evidence="3 6" id="KW-0812">Transmembrane</keyword>
<keyword evidence="4 6" id="KW-1133">Transmembrane helix</keyword>
<feature type="transmembrane region" description="Helical" evidence="6">
    <location>
        <begin position="425"/>
        <end position="445"/>
    </location>
</feature>
<keyword evidence="9" id="KW-0378">Hydrolase</keyword>
<evidence type="ECO:0000256" key="6">
    <source>
        <dbReference type="SAM" id="Phobius"/>
    </source>
</evidence>
<name>M7N6A6_9BACT</name>
<dbReference type="RefSeq" id="WP_009195518.1">
    <property type="nucleotide sequence ID" value="NZ_AODQ01000047.1"/>
</dbReference>
<organism evidence="9 10">
    <name type="scientific">Cesiribacter andamanensis AMV16</name>
    <dbReference type="NCBI Taxonomy" id="1279009"/>
    <lineage>
        <taxon>Bacteria</taxon>
        <taxon>Pseudomonadati</taxon>
        <taxon>Bacteroidota</taxon>
        <taxon>Cytophagia</taxon>
        <taxon>Cytophagales</taxon>
        <taxon>Cesiribacteraceae</taxon>
        <taxon>Cesiribacter</taxon>
    </lineage>
</organism>
<feature type="transmembrane region" description="Helical" evidence="6">
    <location>
        <begin position="21"/>
        <end position="41"/>
    </location>
</feature>
<comment type="caution">
    <text evidence="9">The sequence shown here is derived from an EMBL/GenBank/DDBJ whole genome shotgun (WGS) entry which is preliminary data.</text>
</comment>
<keyword evidence="2" id="KW-1003">Cell membrane</keyword>
<evidence type="ECO:0000256" key="4">
    <source>
        <dbReference type="ARBA" id="ARBA00022989"/>
    </source>
</evidence>
<keyword evidence="9" id="KW-0547">Nucleotide-binding</keyword>
<dbReference type="GO" id="GO:0005886">
    <property type="term" value="C:plasma membrane"/>
    <property type="evidence" value="ECO:0007669"/>
    <property type="project" value="UniProtKB-SubCell"/>
</dbReference>
<dbReference type="Proteomes" id="UP000011910">
    <property type="component" value="Unassembled WGS sequence"/>
</dbReference>
<sequence>MFRNYLKVALRYLLKHKGYTAINVLGLAVGIAACLLILLFVRSEWSFDQQHSKRDRLYRPWLQEHYQGEVLETTSTPIPLGPVLARQVPEVEAQCRISDLNTQVQHGATSFPEAVSLVDENFFELFDFELLEGNRARPFPDKNSLIITQEAAKRYFGTTSAMGQQLQLQLGESRELFTITGIARDLPFESSIQFRLLIPFSNGVHFWSEQLMTSGWTNIAVNTYVLLQEGADPQAVDAKIATVLNPLVAKGYKPGEYNVRLQPLSDIRTNSLLPATIESPTNPLYAYILASVGLMILLIACINFVTLSVGRSATRALEVGVRKVMGADRRQLIGQFWGEALLLTLFSLLLGILLAYLFLPTFNQLANRSFTLQPDGFTLMACALLLLLIGLVAGSYPALVLSSFKPIQVLKGTLKTGGMGFFRRALIVLQFGASILMIICTLTIGQQLRYFQSKNLGFAREHILIVPTNLPVEQGNVLATRFIAELEKHPQVVGASRSLFHMANWGWMQLGYSDDQGAFRQFRFNAIDPSFVETMNLELVAGRNFMKGNAADSGSMLVNEALVREYGWQDPIGQKLPGAYPHRVIGVVKDFHFESLHNPIQPTAMALSAGAFYANSSDVSYGTSPRPRVSVKFRGGDPQAHIALLEQNWKAVAGDQEFEYVFLDDVLQRAYEQEQRLGSIVEWASFLSIFIACMGLFGLATLVVARRTKEIGIRKVLGANVGSIVALLSKEFMVLVGAAALLAFPLAWLLLNRWLQDFAYRIDVAPWVFAAAGLLVVGVALLTVSVQSVKAAMRNPVTSLRTE</sequence>
<feature type="transmembrane region" description="Helical" evidence="6">
    <location>
        <begin position="336"/>
        <end position="358"/>
    </location>
</feature>
<evidence type="ECO:0000256" key="2">
    <source>
        <dbReference type="ARBA" id="ARBA00022475"/>
    </source>
</evidence>
<evidence type="ECO:0000259" key="8">
    <source>
        <dbReference type="Pfam" id="PF12704"/>
    </source>
</evidence>
<dbReference type="EMBL" id="AODQ01000047">
    <property type="protein sequence ID" value="EMR02756.1"/>
    <property type="molecule type" value="Genomic_DNA"/>
</dbReference>
<feature type="transmembrane region" description="Helical" evidence="6">
    <location>
        <begin position="683"/>
        <end position="705"/>
    </location>
</feature>
<comment type="subcellular location">
    <subcellularLocation>
        <location evidence="1">Cell membrane</location>
        <topology evidence="1">Multi-pass membrane protein</topology>
    </subcellularLocation>
</comment>
<keyword evidence="5 6" id="KW-0472">Membrane</keyword>
<feature type="domain" description="MacB-like periplasmic core" evidence="8">
    <location>
        <begin position="434"/>
        <end position="592"/>
    </location>
</feature>
<reference evidence="9 10" key="1">
    <citation type="journal article" date="2013" name="Genome Announc.">
        <title>Draft Genome Sequence of Cesiribacter andamanensis Strain AMV16T, Isolated from a Soil Sample from a Mud Volcano in the Andaman Islands, India.</title>
        <authorList>
            <person name="Shivaji S."/>
            <person name="Ara S."/>
            <person name="Begum Z."/>
            <person name="Srinivas T.N."/>
            <person name="Singh A."/>
            <person name="Kumar Pinnaka A."/>
        </authorList>
    </citation>
    <scope>NUCLEOTIDE SEQUENCE [LARGE SCALE GENOMIC DNA]</scope>
    <source>
        <strain evidence="9 10">AMV16</strain>
    </source>
</reference>
<dbReference type="InterPro" id="IPR003838">
    <property type="entry name" value="ABC3_permease_C"/>
</dbReference>
<dbReference type="STRING" id="1279009.ADICEAN_02125"/>
<protein>
    <submittedName>
        <fullName evidence="9">Macrolide export ATP-binding/permease protein MacB</fullName>
        <ecNumber evidence="9">3.6.3.-</ecNumber>
    </submittedName>
</protein>
<dbReference type="PATRIC" id="fig|1279009.4.peg.2152"/>
<dbReference type="GO" id="GO:0022857">
    <property type="term" value="F:transmembrane transporter activity"/>
    <property type="evidence" value="ECO:0007669"/>
    <property type="project" value="TreeGrafter"/>
</dbReference>
<feature type="domain" description="ABC3 transporter permease C-terminal" evidence="7">
    <location>
        <begin position="684"/>
        <end position="795"/>
    </location>
</feature>
<evidence type="ECO:0000256" key="1">
    <source>
        <dbReference type="ARBA" id="ARBA00004651"/>
    </source>
</evidence>
<feature type="domain" description="MacB-like periplasmic core" evidence="8">
    <location>
        <begin position="20"/>
        <end position="242"/>
    </location>
</feature>
<feature type="domain" description="ABC3 transporter permease C-terminal" evidence="7">
    <location>
        <begin position="292"/>
        <end position="404"/>
    </location>
</feature>
<dbReference type="PROSITE" id="PS51257">
    <property type="entry name" value="PROKAR_LIPOPROTEIN"/>
    <property type="match status" value="1"/>
</dbReference>
<dbReference type="InterPro" id="IPR025857">
    <property type="entry name" value="MacB_PCD"/>
</dbReference>
<evidence type="ECO:0000259" key="7">
    <source>
        <dbReference type="Pfam" id="PF02687"/>
    </source>
</evidence>
<dbReference type="PANTHER" id="PTHR30572">
    <property type="entry name" value="MEMBRANE COMPONENT OF TRANSPORTER-RELATED"/>
    <property type="match status" value="1"/>
</dbReference>
<dbReference type="GO" id="GO:0005524">
    <property type="term" value="F:ATP binding"/>
    <property type="evidence" value="ECO:0007669"/>
    <property type="project" value="UniProtKB-KW"/>
</dbReference>
<evidence type="ECO:0000313" key="9">
    <source>
        <dbReference type="EMBL" id="EMR02756.1"/>
    </source>
</evidence>
<dbReference type="InterPro" id="IPR050250">
    <property type="entry name" value="Macrolide_Exporter_MacB"/>
</dbReference>
<feature type="transmembrane region" description="Helical" evidence="6">
    <location>
        <begin position="764"/>
        <end position="784"/>
    </location>
</feature>
<dbReference type="Pfam" id="PF02687">
    <property type="entry name" value="FtsX"/>
    <property type="match status" value="2"/>
</dbReference>
<keyword evidence="9" id="KW-0067">ATP-binding</keyword>
<dbReference type="eggNOG" id="COG0577">
    <property type="taxonomic scope" value="Bacteria"/>
</dbReference>
<keyword evidence="10" id="KW-1185">Reference proteome</keyword>